<dbReference type="KEGG" id="pbk:Back11_15180"/>
<dbReference type="Proteomes" id="UP000275368">
    <property type="component" value="Chromosome"/>
</dbReference>
<sequence length="99" mass="11166">MAYATPSTQDYDIYLQKVHGLKCDSSTSSNCFHTINDLKAAHITHLIIFMTAETHIFGEKDNKIRVLGVFNHFFVIENKLHPKSSDNADNIKMGGWPGK</sequence>
<keyword evidence="2" id="KW-1185">Reference proteome</keyword>
<dbReference type="AlphaFoldDB" id="A0A3G9J5U6"/>
<name>A0A3G9J5U6_9BACL</name>
<organism evidence="1 2">
    <name type="scientific">Paenibacillus baekrokdamisoli</name>
    <dbReference type="NCBI Taxonomy" id="1712516"/>
    <lineage>
        <taxon>Bacteria</taxon>
        <taxon>Bacillati</taxon>
        <taxon>Bacillota</taxon>
        <taxon>Bacilli</taxon>
        <taxon>Bacillales</taxon>
        <taxon>Paenibacillaceae</taxon>
        <taxon>Paenibacillus</taxon>
    </lineage>
</organism>
<proteinExistence type="predicted"/>
<gene>
    <name evidence="1" type="ORF">Back11_15180</name>
</gene>
<evidence type="ECO:0000313" key="1">
    <source>
        <dbReference type="EMBL" id="BBH20173.1"/>
    </source>
</evidence>
<evidence type="ECO:0000313" key="2">
    <source>
        <dbReference type="Proteomes" id="UP000275368"/>
    </source>
</evidence>
<reference evidence="1 2" key="1">
    <citation type="submission" date="2018-11" db="EMBL/GenBank/DDBJ databases">
        <title>Complete genome sequence of Paenibacillus baekrokdamisoli strain KCTC 33723.</title>
        <authorList>
            <person name="Kang S.W."/>
            <person name="Lee K.C."/>
            <person name="Kim K.K."/>
            <person name="Kim J.S."/>
            <person name="Kim D.S."/>
            <person name="Ko S.H."/>
            <person name="Yang S.H."/>
            <person name="Lee J.S."/>
        </authorList>
    </citation>
    <scope>NUCLEOTIDE SEQUENCE [LARGE SCALE GENOMIC DNA]</scope>
    <source>
        <strain evidence="1 2">KCTC 33723</strain>
    </source>
</reference>
<dbReference type="EMBL" id="AP019308">
    <property type="protein sequence ID" value="BBH20173.1"/>
    <property type="molecule type" value="Genomic_DNA"/>
</dbReference>
<protein>
    <submittedName>
        <fullName evidence="1">Uncharacterized protein</fullName>
    </submittedName>
</protein>
<accession>A0A3G9J5U6</accession>